<organism evidence="1 2">
    <name type="scientific">Anoxybacterium hadale</name>
    <dbReference type="NCBI Taxonomy" id="3408580"/>
    <lineage>
        <taxon>Bacteria</taxon>
        <taxon>Bacillati</taxon>
        <taxon>Bacillota</taxon>
        <taxon>Clostridia</taxon>
        <taxon>Peptostreptococcales</taxon>
        <taxon>Anaerovoracaceae</taxon>
        <taxon>Anoxybacterium</taxon>
    </lineage>
</organism>
<accession>A0ACD1A899</accession>
<evidence type="ECO:0000313" key="1">
    <source>
        <dbReference type="EMBL" id="QOX62636.1"/>
    </source>
</evidence>
<gene>
    <name evidence="1" type="ORF">FRZ06_04380</name>
</gene>
<keyword evidence="2" id="KW-1185">Reference proteome</keyword>
<evidence type="ECO:0000313" key="2">
    <source>
        <dbReference type="Proteomes" id="UP000594014"/>
    </source>
</evidence>
<dbReference type="Proteomes" id="UP000594014">
    <property type="component" value="Chromosome"/>
</dbReference>
<reference evidence="1" key="1">
    <citation type="submission" date="2019-08" db="EMBL/GenBank/DDBJ databases">
        <title>Genome sequence of Clostridiales bacterium MT110.</title>
        <authorList>
            <person name="Cao J."/>
        </authorList>
    </citation>
    <scope>NUCLEOTIDE SEQUENCE</scope>
    <source>
        <strain evidence="1">MT110</strain>
    </source>
</reference>
<proteinExistence type="predicted"/>
<sequence>MLKLSNVNSFYGEVQVLRDVNLEVNQGEIVTVIGANAAGKSTMISCISKTVKSFTGEIEFEGSRIDSLRPDQVVERGLIQVPEGRLLFPKLTVRENLELGAFSKRSRSSRKQRLEYVYSILPKMKERANQMAGSLSGGEAQMCAIGRGLMADPKLLMFDEPSLGLAPIIVLEIMDLIKSIRNEGTTVLLIEQNVRQSLKLADRAYVIENGRILMEGNGKELLGSNEVKKAYLGI</sequence>
<dbReference type="EMBL" id="CP042469">
    <property type="protein sequence ID" value="QOX62636.1"/>
    <property type="molecule type" value="Genomic_DNA"/>
</dbReference>
<keyword evidence="1" id="KW-0547">Nucleotide-binding</keyword>
<name>A0ACD1A899_9FIRM</name>
<keyword evidence="1" id="KW-0067">ATP-binding</keyword>
<protein>
    <submittedName>
        <fullName evidence="1">ABC transporter ATP-binding protein</fullName>
    </submittedName>
</protein>